<proteinExistence type="predicted"/>
<keyword evidence="2" id="KW-0472">Membrane</keyword>
<accession>A0A9Q8V8I4</accession>
<name>A0A9Q8V8I4_9HYPO</name>
<dbReference type="OrthoDB" id="3342455at2759"/>
<gene>
    <name evidence="3" type="ORF">JDV02_003126</name>
</gene>
<sequence>MNTYLSPKVHTMAYWGQYNVFARRETYTAGSVFLYGTIATMSLILSICVSVYSAVLGADEAGYIPFWKQSHLYPNGFTMDSSVGSIYWVVLFLAQFGHLGHFFCDNDAYTNSAASTAAHVVTNNVLHVAFVLLFCHSFFYSAEVILILNFVNLSALYFRQGPHARSVQHLPSSGPLAWTFVSIYWNLAIALAHRGVETQIFGLIFIWSPLGYGLFAFIAYKDVTMIMCLGILAAATGVGQLSIKAKLAHLIPPFLVAGLLLVLCLLAAIAGRGSETIGNNEKNGVDCGSPQAEDEESGADEQMTRERRICSQVCPPLYWSTAG</sequence>
<evidence type="ECO:0000256" key="2">
    <source>
        <dbReference type="SAM" id="Phobius"/>
    </source>
</evidence>
<dbReference type="PANTHER" id="PTHR37992">
    <property type="entry name" value="EXPRESSED PROTEIN"/>
    <property type="match status" value="1"/>
</dbReference>
<dbReference type="PANTHER" id="PTHR37992:SF1">
    <property type="entry name" value="DUF1774-DOMAIN-CONTAINING PROTEIN"/>
    <property type="match status" value="1"/>
</dbReference>
<keyword evidence="2" id="KW-1133">Transmembrane helix</keyword>
<dbReference type="InterPro" id="IPR013920">
    <property type="entry name" value="DUF1774_fun"/>
</dbReference>
<dbReference type="RefSeq" id="XP_047840194.1">
    <property type="nucleotide sequence ID" value="XM_047984220.1"/>
</dbReference>
<feature type="transmembrane region" description="Helical" evidence="2">
    <location>
        <begin position="32"/>
        <end position="55"/>
    </location>
</feature>
<feature type="transmembrane region" description="Helical" evidence="2">
    <location>
        <begin position="125"/>
        <end position="155"/>
    </location>
</feature>
<feature type="transmembrane region" description="Helical" evidence="2">
    <location>
        <begin position="85"/>
        <end position="104"/>
    </location>
</feature>
<reference evidence="3" key="1">
    <citation type="submission" date="2021-11" db="EMBL/GenBank/DDBJ databases">
        <title>Purpureocillium_takamizusanense_genome.</title>
        <authorList>
            <person name="Nguyen N.-H."/>
        </authorList>
    </citation>
    <scope>NUCLEOTIDE SEQUENCE</scope>
    <source>
        <strain evidence="3">PT3</strain>
    </source>
</reference>
<feature type="region of interest" description="Disordered" evidence="1">
    <location>
        <begin position="280"/>
        <end position="306"/>
    </location>
</feature>
<dbReference type="EMBL" id="CP086355">
    <property type="protein sequence ID" value="UNI16713.1"/>
    <property type="molecule type" value="Genomic_DNA"/>
</dbReference>
<keyword evidence="2" id="KW-0812">Transmembrane</keyword>
<evidence type="ECO:0008006" key="5">
    <source>
        <dbReference type="Google" id="ProtNLM"/>
    </source>
</evidence>
<dbReference type="Pfam" id="PF08611">
    <property type="entry name" value="DUF1774"/>
    <property type="match status" value="1"/>
</dbReference>
<feature type="transmembrane region" description="Helical" evidence="2">
    <location>
        <begin position="250"/>
        <end position="270"/>
    </location>
</feature>
<protein>
    <recommendedName>
        <fullName evidence="5">ATP synthase F0</fullName>
    </recommendedName>
</protein>
<feature type="transmembrane region" description="Helical" evidence="2">
    <location>
        <begin position="200"/>
        <end position="218"/>
    </location>
</feature>
<evidence type="ECO:0000313" key="4">
    <source>
        <dbReference type="Proteomes" id="UP000829364"/>
    </source>
</evidence>
<dbReference type="AlphaFoldDB" id="A0A9Q8V8I4"/>
<organism evidence="3 4">
    <name type="scientific">Purpureocillium takamizusanense</name>
    <dbReference type="NCBI Taxonomy" id="2060973"/>
    <lineage>
        <taxon>Eukaryota</taxon>
        <taxon>Fungi</taxon>
        <taxon>Dikarya</taxon>
        <taxon>Ascomycota</taxon>
        <taxon>Pezizomycotina</taxon>
        <taxon>Sordariomycetes</taxon>
        <taxon>Hypocreomycetidae</taxon>
        <taxon>Hypocreales</taxon>
        <taxon>Ophiocordycipitaceae</taxon>
        <taxon>Purpureocillium</taxon>
    </lineage>
</organism>
<feature type="transmembrane region" description="Helical" evidence="2">
    <location>
        <begin position="175"/>
        <end position="193"/>
    </location>
</feature>
<evidence type="ECO:0000256" key="1">
    <source>
        <dbReference type="SAM" id="MobiDB-lite"/>
    </source>
</evidence>
<keyword evidence="4" id="KW-1185">Reference proteome</keyword>
<dbReference type="GeneID" id="72065086"/>
<feature type="transmembrane region" description="Helical" evidence="2">
    <location>
        <begin position="224"/>
        <end position="243"/>
    </location>
</feature>
<dbReference type="Proteomes" id="UP000829364">
    <property type="component" value="Chromosome 2"/>
</dbReference>
<evidence type="ECO:0000313" key="3">
    <source>
        <dbReference type="EMBL" id="UNI16713.1"/>
    </source>
</evidence>